<proteinExistence type="predicted"/>
<reference evidence="1 2" key="1">
    <citation type="submission" date="2023-10" db="EMBL/GenBank/DDBJ databases">
        <title>Glaciecola aquimarina strain GGW-M5 nov., isolated from a coastal seawater.</title>
        <authorList>
            <person name="Bayburt H."/>
            <person name="Kim J.M."/>
            <person name="Choi B.J."/>
            <person name="Jeon C.O."/>
        </authorList>
    </citation>
    <scope>NUCLEOTIDE SEQUENCE [LARGE SCALE GENOMIC DNA]</scope>
    <source>
        <strain evidence="1 2">KCTC 32108</strain>
    </source>
</reference>
<name>A0ABU3SRI3_9ALTE</name>
<dbReference type="RefSeq" id="WP_316024321.1">
    <property type="nucleotide sequence ID" value="NZ_JAWDIO010000001.1"/>
</dbReference>
<evidence type="ECO:0000313" key="2">
    <source>
        <dbReference type="Proteomes" id="UP001247805"/>
    </source>
</evidence>
<protein>
    <submittedName>
        <fullName evidence="1">Uncharacterized protein</fullName>
    </submittedName>
</protein>
<comment type="caution">
    <text evidence="1">The sequence shown here is derived from an EMBL/GenBank/DDBJ whole genome shotgun (WGS) entry which is preliminary data.</text>
</comment>
<accession>A0ABU3SRI3</accession>
<dbReference type="EMBL" id="JAWDIO010000001">
    <property type="protein sequence ID" value="MDU0352610.1"/>
    <property type="molecule type" value="Genomic_DNA"/>
</dbReference>
<gene>
    <name evidence="1" type="ORF">RS130_00600</name>
</gene>
<sequence length="45" mass="4891">MKLSSELTHSAGSVAAVEARHPCMLLAGIQHLSTKDPYKHLPHRA</sequence>
<dbReference type="Proteomes" id="UP001247805">
    <property type="component" value="Unassembled WGS sequence"/>
</dbReference>
<organism evidence="1 2">
    <name type="scientific">Paraglaciecola aquimarina</name>
    <dbReference type="NCBI Taxonomy" id="1235557"/>
    <lineage>
        <taxon>Bacteria</taxon>
        <taxon>Pseudomonadati</taxon>
        <taxon>Pseudomonadota</taxon>
        <taxon>Gammaproteobacteria</taxon>
        <taxon>Alteromonadales</taxon>
        <taxon>Alteromonadaceae</taxon>
        <taxon>Paraglaciecola</taxon>
    </lineage>
</organism>
<evidence type="ECO:0000313" key="1">
    <source>
        <dbReference type="EMBL" id="MDU0352610.1"/>
    </source>
</evidence>
<keyword evidence="2" id="KW-1185">Reference proteome</keyword>